<dbReference type="VEuPathDB" id="ToxoDB:EBH_0008240"/>
<evidence type="ECO:0000313" key="3">
    <source>
        <dbReference type="Proteomes" id="UP000030750"/>
    </source>
</evidence>
<accession>U6LUC3</accession>
<organism evidence="2 3">
    <name type="scientific">Eimeria brunetti</name>
    <dbReference type="NCBI Taxonomy" id="51314"/>
    <lineage>
        <taxon>Eukaryota</taxon>
        <taxon>Sar</taxon>
        <taxon>Alveolata</taxon>
        <taxon>Apicomplexa</taxon>
        <taxon>Conoidasida</taxon>
        <taxon>Coccidia</taxon>
        <taxon>Eucoccidiorida</taxon>
        <taxon>Eimeriorina</taxon>
        <taxon>Eimeriidae</taxon>
        <taxon>Eimeria</taxon>
    </lineage>
</organism>
<name>U6LUC3_9EIME</name>
<protein>
    <submittedName>
        <fullName evidence="2">SAG family member</fullName>
    </submittedName>
</protein>
<dbReference type="AlphaFoldDB" id="U6LUC3"/>
<dbReference type="EMBL" id="HG712792">
    <property type="protein sequence ID" value="CDJ51395.1"/>
    <property type="molecule type" value="Genomic_DNA"/>
</dbReference>
<gene>
    <name evidence="2" type="ORF">EBH_0008240</name>
</gene>
<proteinExistence type="predicted"/>
<dbReference type="Proteomes" id="UP000030750">
    <property type="component" value="Unassembled WGS sequence"/>
</dbReference>
<reference evidence="2" key="2">
    <citation type="submission" date="2013-10" db="EMBL/GenBank/DDBJ databases">
        <authorList>
            <person name="Aslett M."/>
        </authorList>
    </citation>
    <scope>NUCLEOTIDE SEQUENCE [LARGE SCALE GENOMIC DNA]</scope>
    <source>
        <strain evidence="2">Houghton</strain>
    </source>
</reference>
<dbReference type="Pfam" id="PF11054">
    <property type="entry name" value="Surface_antigen"/>
    <property type="match status" value="1"/>
</dbReference>
<sequence length="184" mass="19726">MGLGVRKERNPGSAQTRAIDGTYAYAVQDGTNANSEAAVKNWKEALSNFSSLPPEYSEDTEPYNNPQNISFISLVNRKDNPKVDCVYFTCPAKPADPDQDSDTGGLEHGPEGRNKKQRSGNENTVDKEVKALRCVITPNALIASTAPYTQSQWDQVTTGLSENAAAGVPTPLGFAAAAVGFFLL</sequence>
<evidence type="ECO:0000256" key="1">
    <source>
        <dbReference type="SAM" id="MobiDB-lite"/>
    </source>
</evidence>
<keyword evidence="3" id="KW-1185">Reference proteome</keyword>
<feature type="region of interest" description="Disordered" evidence="1">
    <location>
        <begin position="94"/>
        <end position="124"/>
    </location>
</feature>
<reference evidence="2" key="1">
    <citation type="submission" date="2013-10" db="EMBL/GenBank/DDBJ databases">
        <title>Genomic analysis of the causative agents of coccidiosis in chickens.</title>
        <authorList>
            <person name="Reid A.J."/>
            <person name="Blake D."/>
            <person name="Billington K."/>
            <person name="Browne H."/>
            <person name="Dunn M."/>
            <person name="Hung S."/>
            <person name="Kawahara F."/>
            <person name="Miranda-Saavedra D."/>
            <person name="Mourier T."/>
            <person name="Nagra H."/>
            <person name="Otto T.D."/>
            <person name="Rawlings N."/>
            <person name="Sanchez A."/>
            <person name="Sanders M."/>
            <person name="Subramaniam C."/>
            <person name="Tay Y."/>
            <person name="Dear P."/>
            <person name="Doerig C."/>
            <person name="Gruber A."/>
            <person name="Parkinson J."/>
            <person name="Shirley M."/>
            <person name="Wan K.L."/>
            <person name="Berriman M."/>
            <person name="Tomley F."/>
            <person name="Pain A."/>
        </authorList>
    </citation>
    <scope>NUCLEOTIDE SEQUENCE [LARGE SCALE GENOMIC DNA]</scope>
    <source>
        <strain evidence="2">Houghton</strain>
    </source>
</reference>
<evidence type="ECO:0000313" key="2">
    <source>
        <dbReference type="EMBL" id="CDJ51395.1"/>
    </source>
</evidence>
<dbReference type="InterPro" id="IPR021288">
    <property type="entry name" value="Surface_antigen"/>
</dbReference>